<keyword evidence="2" id="KW-0472">Membrane</keyword>
<evidence type="ECO:0000256" key="2">
    <source>
        <dbReference type="SAM" id="Phobius"/>
    </source>
</evidence>
<feature type="domain" description="Sulfatase-modifying factor enzyme-like" evidence="3">
    <location>
        <begin position="328"/>
        <end position="517"/>
    </location>
</feature>
<name>G2FCQ3_9GAMM</name>
<dbReference type="PANTHER" id="PTHR23150:SF35">
    <property type="entry name" value="BLL6746 PROTEIN"/>
    <property type="match status" value="1"/>
</dbReference>
<reference evidence="4 5" key="1">
    <citation type="journal article" date="2011" name="ISME J.">
        <title>The endosymbionts of the deep-sea tubeworms Riftia pachyptila and Tevnia jerichonana share an identical physiology as revealed by proteogenomic analyses.</title>
        <authorList>
            <person name="Gardebrecht A."/>
            <person name="Markert S."/>
            <person name="Felbeck H."/>
            <person name="Thuermer A."/>
            <person name="Albrecht D."/>
            <person name="Wollherr A."/>
            <person name="Kabisch J."/>
            <person name="Lehmann R."/>
            <person name="Daniel R."/>
            <person name="Liesegang H."/>
            <person name="Hecker M."/>
            <person name="Sievert S.M."/>
            <person name="Schweder T."/>
        </authorList>
    </citation>
    <scope>NUCLEOTIDE SEQUENCE [LARGE SCALE GENOMIC DNA]</scope>
</reference>
<dbReference type="Pfam" id="PF03781">
    <property type="entry name" value="FGE-sulfatase"/>
    <property type="match status" value="1"/>
</dbReference>
<dbReference type="GO" id="GO:0120147">
    <property type="term" value="F:formylglycine-generating oxidase activity"/>
    <property type="evidence" value="ECO:0007669"/>
    <property type="project" value="TreeGrafter"/>
</dbReference>
<dbReference type="Proteomes" id="UP000005167">
    <property type="component" value="Unassembled WGS sequence"/>
</dbReference>
<evidence type="ECO:0000313" key="5">
    <source>
        <dbReference type="Proteomes" id="UP000005167"/>
    </source>
</evidence>
<dbReference type="InterPro" id="IPR016187">
    <property type="entry name" value="CTDL_fold"/>
</dbReference>
<dbReference type="InterPro" id="IPR051043">
    <property type="entry name" value="Sulfatase_Mod_Factor_Kinase"/>
</dbReference>
<dbReference type="Gene3D" id="3.90.1580.10">
    <property type="entry name" value="paralog of FGE (formylglycine-generating enzyme)"/>
    <property type="match status" value="1"/>
</dbReference>
<accession>G2FCQ3</accession>
<proteinExistence type="predicted"/>
<evidence type="ECO:0000256" key="1">
    <source>
        <dbReference type="SAM" id="MobiDB-lite"/>
    </source>
</evidence>
<feature type="compositionally biased region" description="Low complexity" evidence="1">
    <location>
        <begin position="600"/>
        <end position="617"/>
    </location>
</feature>
<feature type="compositionally biased region" description="Low complexity" evidence="1">
    <location>
        <begin position="244"/>
        <end position="263"/>
    </location>
</feature>
<keyword evidence="2" id="KW-0812">Transmembrane</keyword>
<feature type="region of interest" description="Disordered" evidence="1">
    <location>
        <begin position="594"/>
        <end position="624"/>
    </location>
</feature>
<feature type="compositionally biased region" description="Polar residues" evidence="1">
    <location>
        <begin position="306"/>
        <end position="318"/>
    </location>
</feature>
<evidence type="ECO:0000313" key="4">
    <source>
        <dbReference type="EMBL" id="EGW55283.1"/>
    </source>
</evidence>
<protein>
    <recommendedName>
        <fullName evidence="3">Sulfatase-modifying factor enzyme-like domain-containing protein</fullName>
    </recommendedName>
</protein>
<dbReference type="InterPro" id="IPR005532">
    <property type="entry name" value="SUMF_dom"/>
</dbReference>
<feature type="region of interest" description="Disordered" evidence="1">
    <location>
        <begin position="203"/>
        <end position="318"/>
    </location>
</feature>
<dbReference type="PATRIC" id="fig|1049564.3.peg.687"/>
<feature type="compositionally biased region" description="Polar residues" evidence="1">
    <location>
        <begin position="272"/>
        <end position="284"/>
    </location>
</feature>
<keyword evidence="2" id="KW-1133">Transmembrane helix</keyword>
<organism evidence="4 5">
    <name type="scientific">endosymbiont of Tevnia jerichonana</name>
    <name type="common">vent Tica</name>
    <dbReference type="NCBI Taxonomy" id="1049564"/>
    <lineage>
        <taxon>Bacteria</taxon>
        <taxon>Pseudomonadati</taxon>
        <taxon>Pseudomonadota</taxon>
        <taxon>Gammaproteobacteria</taxon>
        <taxon>sulfur-oxidizing symbionts</taxon>
    </lineage>
</organism>
<sequence>MSNTQPQIRLRQLAREFAEGRIDRESYRTRRAGLLDALSPSDKAAPASNTPASASATHSILPLAAAAGGLLLVAGAGLFLLFTAKDEPLAPAPAVPPETQPPTPMVESPPPPVIPETGAALATVLRGFVQAGDWSKESQEQLLQEWQSRGAQAQAEAKSSRWFRVLETDFRSRLEEERGLAAGSNGEIVKSLVDFGHRLELQNTTEKNTLPSASAPEVKSRPLPAPTERPVNHKTPAPSPTAPSRPVTAAAPKPKAAASTKAPIKQTLAKESVQQKIETQPRTPTSRKQRSSVEVPVPRGCRPRFTSPNQVQCQDSLQTGERGPWLTVLPGGLFVMGSDSEPQEQPVHLVNIAYPFAIATHEISYREYARFCRESGTVCPEQPWNRADLPVVNVSWDDAQRYTTWLAKQTGKGYRLPTEAEWEYAARAGSTGPYPVAEADLGSYAHYARHGGEDAPQASKPQRTNPNAFSLFHMAGNVQEWVLDNWHDDHAGAPADGSPHFDQSSDRRVVRGAATMKPPGPCAHPPGHPYPRPGPTATPAFASCGTSISSPIRQTWKNGATGGCHARISSTIRCSSLASNGWTGWESSSNTTLTFPSSWSAQTRQASTTGSSTGSSRPNLPRKTPSKPCPLLCANKCLAC</sequence>
<evidence type="ECO:0000259" key="3">
    <source>
        <dbReference type="Pfam" id="PF03781"/>
    </source>
</evidence>
<keyword evidence="5" id="KW-1185">Reference proteome</keyword>
<dbReference type="EMBL" id="AFZB01000004">
    <property type="protein sequence ID" value="EGW55283.1"/>
    <property type="molecule type" value="Genomic_DNA"/>
</dbReference>
<feature type="compositionally biased region" description="Polar residues" evidence="1">
    <location>
        <begin position="203"/>
        <end position="212"/>
    </location>
</feature>
<dbReference type="InterPro" id="IPR042095">
    <property type="entry name" value="SUMF_sf"/>
</dbReference>
<dbReference type="AlphaFoldDB" id="G2FCQ3"/>
<dbReference type="eggNOG" id="COG1262">
    <property type="taxonomic scope" value="Bacteria"/>
</dbReference>
<dbReference type="PANTHER" id="PTHR23150">
    <property type="entry name" value="SULFATASE MODIFYING FACTOR 1, 2"/>
    <property type="match status" value="1"/>
</dbReference>
<feature type="transmembrane region" description="Helical" evidence="2">
    <location>
        <begin position="60"/>
        <end position="82"/>
    </location>
</feature>
<dbReference type="SUPFAM" id="SSF56436">
    <property type="entry name" value="C-type lectin-like"/>
    <property type="match status" value="1"/>
</dbReference>
<gene>
    <name evidence="4" type="ORF">TevJSym_ad00170</name>
</gene>
<comment type="caution">
    <text evidence="4">The sequence shown here is derived from an EMBL/GenBank/DDBJ whole genome shotgun (WGS) entry which is preliminary data.</text>
</comment>